<feature type="transmembrane region" description="Helical" evidence="1">
    <location>
        <begin position="364"/>
        <end position="384"/>
    </location>
</feature>
<dbReference type="EMBL" id="MKQP01000055">
    <property type="protein sequence ID" value="OMD24073.1"/>
    <property type="molecule type" value="Genomic_DNA"/>
</dbReference>
<keyword evidence="1" id="KW-0812">Transmembrane</keyword>
<feature type="transmembrane region" description="Helical" evidence="1">
    <location>
        <begin position="189"/>
        <end position="206"/>
    </location>
</feature>
<feature type="transmembrane region" description="Helical" evidence="1">
    <location>
        <begin position="12"/>
        <end position="32"/>
    </location>
</feature>
<feature type="transmembrane region" description="Helical" evidence="1">
    <location>
        <begin position="81"/>
        <end position="103"/>
    </location>
</feature>
<feature type="transmembrane region" description="Helical" evidence="1">
    <location>
        <begin position="266"/>
        <end position="288"/>
    </location>
</feature>
<dbReference type="RefSeq" id="WP_076179704.1">
    <property type="nucleotide sequence ID" value="NZ_MKQP01000055.1"/>
</dbReference>
<feature type="transmembrane region" description="Helical" evidence="1">
    <location>
        <begin position="452"/>
        <end position="474"/>
    </location>
</feature>
<feature type="transmembrane region" description="Helical" evidence="1">
    <location>
        <begin position="145"/>
        <end position="161"/>
    </location>
</feature>
<dbReference type="AlphaFoldDB" id="A0A1R0WXX3"/>
<dbReference type="InterPro" id="IPR045691">
    <property type="entry name" value="DUF6056"/>
</dbReference>
<dbReference type="Proteomes" id="UP000187465">
    <property type="component" value="Unassembled WGS sequence"/>
</dbReference>
<evidence type="ECO:0008006" key="4">
    <source>
        <dbReference type="Google" id="ProtNLM"/>
    </source>
</evidence>
<name>A0A1R0WXX3_9BACL</name>
<comment type="caution">
    <text evidence="2">The sequence shown here is derived from an EMBL/GenBank/DDBJ whole genome shotgun (WGS) entry which is preliminary data.</text>
</comment>
<keyword evidence="1" id="KW-0472">Membrane</keyword>
<accession>A0A1R0WXX3</accession>
<feature type="transmembrane region" description="Helical" evidence="1">
    <location>
        <begin position="420"/>
        <end position="440"/>
    </location>
</feature>
<feature type="transmembrane region" description="Helical" evidence="1">
    <location>
        <begin position="115"/>
        <end position="139"/>
    </location>
</feature>
<feature type="transmembrane region" description="Helical" evidence="1">
    <location>
        <begin position="168"/>
        <end position="183"/>
    </location>
</feature>
<protein>
    <recommendedName>
        <fullName evidence="4">Glycosyltransferase RgtA/B/C/D-like domain-containing protein</fullName>
    </recommendedName>
</protein>
<keyword evidence="1" id="KW-1133">Transmembrane helix</keyword>
<feature type="transmembrane region" description="Helical" evidence="1">
    <location>
        <begin position="295"/>
        <end position="313"/>
    </location>
</feature>
<evidence type="ECO:0000256" key="1">
    <source>
        <dbReference type="SAM" id="Phobius"/>
    </source>
</evidence>
<dbReference type="Pfam" id="PF19528">
    <property type="entry name" value="DUF6056"/>
    <property type="match status" value="1"/>
</dbReference>
<organism evidence="2 3">
    <name type="scientific">Paenibacillus odorifer</name>
    <dbReference type="NCBI Taxonomy" id="189426"/>
    <lineage>
        <taxon>Bacteria</taxon>
        <taxon>Bacillati</taxon>
        <taxon>Bacillota</taxon>
        <taxon>Bacilli</taxon>
        <taxon>Bacillales</taxon>
        <taxon>Paenibacillaceae</taxon>
        <taxon>Paenibacillus</taxon>
    </lineage>
</organism>
<sequence>MIDHIKKFSNKYNVTLLFIFFSIIMFIVNLHVDSNISDDIEFKKALTDVSSFEFVKNYYLNWNGRIMINYFLTSIIVLDPIVWKILNTMIFILLFLTMYKIVLAITGDRREKKTYLIISICLSIFLLPDAVFWSGSIWVTGSFNYLWPTALGLFSLIPIIYNYFEKEYNNKLIIFNLLAGIYAAYSEQIAAIVITFSTILILLSALKKKKIHIPSMLVLAVVIINAIIGYTAPGNVKRFASEASLFPEYETFSLFKKLFYGLFYSLWHLVNEASSIMFIISLLITILMFTKNKRIMYRIMSLVPVAYFGIRMISAKSRPGNVTTAFDQTLEMFIKSNKISMFDNLYDLPKIFSDYNSKSVSMNVSILLGLLVFLCIALSIVKLFGNSRITIVSVLFYMAALASSIVISFSPTIYASGHRVFYATDILLLILLATLLSVLLNTITESKALFRIWIYYEAILVFLALRHLTFYIILY</sequence>
<gene>
    <name evidence="2" type="ORF">BJP51_30160</name>
</gene>
<feature type="transmembrane region" description="Helical" evidence="1">
    <location>
        <begin position="213"/>
        <end position="232"/>
    </location>
</feature>
<evidence type="ECO:0000313" key="3">
    <source>
        <dbReference type="Proteomes" id="UP000187465"/>
    </source>
</evidence>
<evidence type="ECO:0000313" key="2">
    <source>
        <dbReference type="EMBL" id="OMD24073.1"/>
    </source>
</evidence>
<reference evidence="2 3" key="1">
    <citation type="submission" date="2016-10" db="EMBL/GenBank/DDBJ databases">
        <title>Paenibacillus species isolates.</title>
        <authorList>
            <person name="Beno S.M."/>
        </authorList>
    </citation>
    <scope>NUCLEOTIDE SEQUENCE [LARGE SCALE GENOMIC DNA]</scope>
    <source>
        <strain evidence="2 3">FSL H7-0604</strain>
    </source>
</reference>
<feature type="transmembrane region" description="Helical" evidence="1">
    <location>
        <begin position="391"/>
        <end position="414"/>
    </location>
</feature>
<proteinExistence type="predicted"/>